<name>A0ABV8VEG8_9NOCA</name>
<feature type="transmembrane region" description="Helical" evidence="1">
    <location>
        <begin position="31"/>
        <end position="53"/>
    </location>
</feature>
<proteinExistence type="predicted"/>
<sequence>MSTLFDLSFYVTVPFWALMILAPTWRHTRTIISSPWIVAPSVVIWAIVALPVLDTMWSLVTSPSLAAITTATADPAVLTALWAQILAWDLFLGRWVYLDSRDRDIHPLLMGPLLVGTILLSPIVFPVYLALRTVVRRAPDAATAQANRVTV</sequence>
<feature type="transmembrane region" description="Helical" evidence="1">
    <location>
        <begin position="7"/>
        <end position="25"/>
    </location>
</feature>
<reference evidence="3" key="1">
    <citation type="journal article" date="2019" name="Int. J. Syst. Evol. Microbiol.">
        <title>The Global Catalogue of Microorganisms (GCM) 10K type strain sequencing project: providing services to taxonomists for standard genome sequencing and annotation.</title>
        <authorList>
            <consortium name="The Broad Institute Genomics Platform"/>
            <consortium name="The Broad Institute Genome Sequencing Center for Infectious Disease"/>
            <person name="Wu L."/>
            <person name="Ma J."/>
        </authorList>
    </citation>
    <scope>NUCLEOTIDE SEQUENCE [LARGE SCALE GENOMIC DNA]</scope>
    <source>
        <strain evidence="3">IBRC-M 10490</strain>
    </source>
</reference>
<dbReference type="Proteomes" id="UP001595844">
    <property type="component" value="Unassembled WGS sequence"/>
</dbReference>
<gene>
    <name evidence="2" type="ORF">ACFO5K_03365</name>
</gene>
<evidence type="ECO:0000256" key="1">
    <source>
        <dbReference type="SAM" id="Phobius"/>
    </source>
</evidence>
<keyword evidence="1" id="KW-0812">Transmembrane</keyword>
<keyword evidence="1" id="KW-1133">Transmembrane helix</keyword>
<dbReference type="Pfam" id="PF14108">
    <property type="entry name" value="ABA4-like"/>
    <property type="match status" value="1"/>
</dbReference>
<feature type="transmembrane region" description="Helical" evidence="1">
    <location>
        <begin position="65"/>
        <end position="88"/>
    </location>
</feature>
<keyword evidence="1" id="KW-0472">Membrane</keyword>
<keyword evidence="3" id="KW-1185">Reference proteome</keyword>
<protein>
    <submittedName>
        <fullName evidence="2">ABA4-like family protein</fullName>
    </submittedName>
</protein>
<evidence type="ECO:0000313" key="3">
    <source>
        <dbReference type="Proteomes" id="UP001595844"/>
    </source>
</evidence>
<dbReference type="InterPro" id="IPR025461">
    <property type="entry name" value="ABA4-like"/>
</dbReference>
<accession>A0ABV8VEG8</accession>
<feature type="transmembrane region" description="Helical" evidence="1">
    <location>
        <begin position="108"/>
        <end position="131"/>
    </location>
</feature>
<evidence type="ECO:0000313" key="2">
    <source>
        <dbReference type="EMBL" id="MFC4373130.1"/>
    </source>
</evidence>
<dbReference type="EMBL" id="JBHSDL010000004">
    <property type="protein sequence ID" value="MFC4373130.1"/>
    <property type="molecule type" value="Genomic_DNA"/>
</dbReference>
<dbReference type="RefSeq" id="WP_378555650.1">
    <property type="nucleotide sequence ID" value="NZ_JBHSDL010000004.1"/>
</dbReference>
<organism evidence="2 3">
    <name type="scientific">Nocardia halotolerans</name>
    <dbReference type="NCBI Taxonomy" id="1755878"/>
    <lineage>
        <taxon>Bacteria</taxon>
        <taxon>Bacillati</taxon>
        <taxon>Actinomycetota</taxon>
        <taxon>Actinomycetes</taxon>
        <taxon>Mycobacteriales</taxon>
        <taxon>Nocardiaceae</taxon>
        <taxon>Nocardia</taxon>
    </lineage>
</organism>
<comment type="caution">
    <text evidence="2">The sequence shown here is derived from an EMBL/GenBank/DDBJ whole genome shotgun (WGS) entry which is preliminary data.</text>
</comment>